<protein>
    <submittedName>
        <fullName evidence="2">Plasmid maintenance system antidote protein VapI, contains XRE-type HTH domain</fullName>
    </submittedName>
</protein>
<sequence>MLPKIEKIKGVHPGAVLRRELKRRGIESKLFALSLGEYPQTINAISKGRRGINPALSIKLGHALGVDDEYFALLQAYYDIEKERKMLLENQTKPDLAKIRKILFWDTDINKIDWQKNKRAIIRRIFERGSDSEIKEIISFYGEEVVIGELKELPQFLPTLSMNADKYFGINLISTNDANKTT</sequence>
<proteinExistence type="predicted"/>
<dbReference type="InterPro" id="IPR053830">
    <property type="entry name" value="DUF6922"/>
</dbReference>
<dbReference type="Proteomes" id="UP000184509">
    <property type="component" value="Unassembled WGS sequence"/>
</dbReference>
<evidence type="ECO:0000259" key="1">
    <source>
        <dbReference type="Pfam" id="PF21956"/>
    </source>
</evidence>
<accession>A0A1M4WEH1</accession>
<dbReference type="RefSeq" id="WP_073399314.1">
    <property type="nucleotide sequence ID" value="NZ_FQTV01000003.1"/>
</dbReference>
<dbReference type="EMBL" id="FQTV01000003">
    <property type="protein sequence ID" value="SHE79550.1"/>
    <property type="molecule type" value="Genomic_DNA"/>
</dbReference>
<reference evidence="3" key="1">
    <citation type="submission" date="2016-11" db="EMBL/GenBank/DDBJ databases">
        <authorList>
            <person name="Varghese N."/>
            <person name="Submissions S."/>
        </authorList>
    </citation>
    <scope>NUCLEOTIDE SEQUENCE [LARGE SCALE GENOMIC DNA]</scope>
    <source>
        <strain evidence="3">DSM 26991</strain>
    </source>
</reference>
<organism evidence="2 3">
    <name type="scientific">Bacteroides luti</name>
    <dbReference type="NCBI Taxonomy" id="1297750"/>
    <lineage>
        <taxon>Bacteria</taxon>
        <taxon>Pseudomonadati</taxon>
        <taxon>Bacteroidota</taxon>
        <taxon>Bacteroidia</taxon>
        <taxon>Bacteroidales</taxon>
        <taxon>Bacteroidaceae</taxon>
        <taxon>Bacteroides</taxon>
    </lineage>
</organism>
<dbReference type="AlphaFoldDB" id="A0A1M4WEH1"/>
<dbReference type="GO" id="GO:0003677">
    <property type="term" value="F:DNA binding"/>
    <property type="evidence" value="ECO:0007669"/>
    <property type="project" value="InterPro"/>
</dbReference>
<dbReference type="InterPro" id="IPR010982">
    <property type="entry name" value="Lambda_DNA-bd_dom_sf"/>
</dbReference>
<dbReference type="Gene3D" id="1.10.260.40">
    <property type="entry name" value="lambda repressor-like DNA-binding domains"/>
    <property type="match status" value="1"/>
</dbReference>
<dbReference type="SUPFAM" id="SSF47413">
    <property type="entry name" value="lambda repressor-like DNA-binding domains"/>
    <property type="match status" value="1"/>
</dbReference>
<evidence type="ECO:0000313" key="3">
    <source>
        <dbReference type="Proteomes" id="UP000184509"/>
    </source>
</evidence>
<dbReference type="STRING" id="1297750.SAMN05444405_10363"/>
<feature type="domain" description="DUF6922" evidence="1">
    <location>
        <begin position="99"/>
        <end position="147"/>
    </location>
</feature>
<gene>
    <name evidence="2" type="ORF">SAMN05444405_10363</name>
</gene>
<dbReference type="Pfam" id="PF21956">
    <property type="entry name" value="DUF6922"/>
    <property type="match status" value="1"/>
</dbReference>
<keyword evidence="3" id="KW-1185">Reference proteome</keyword>
<evidence type="ECO:0000313" key="2">
    <source>
        <dbReference type="EMBL" id="SHE79550.1"/>
    </source>
</evidence>
<dbReference type="CDD" id="cd00093">
    <property type="entry name" value="HTH_XRE"/>
    <property type="match status" value="1"/>
</dbReference>
<name>A0A1M4WEH1_9BACE</name>
<dbReference type="InterPro" id="IPR001387">
    <property type="entry name" value="Cro/C1-type_HTH"/>
</dbReference>